<accession>A0ABU7U5V0</accession>
<evidence type="ECO:0000259" key="1">
    <source>
        <dbReference type="Pfam" id="PF04471"/>
    </source>
</evidence>
<dbReference type="InterPro" id="IPR011335">
    <property type="entry name" value="Restrct_endonuc-II-like"/>
</dbReference>
<dbReference type="GO" id="GO:0004519">
    <property type="term" value="F:endonuclease activity"/>
    <property type="evidence" value="ECO:0007669"/>
    <property type="project" value="UniProtKB-KW"/>
</dbReference>
<dbReference type="InterPro" id="IPR011856">
    <property type="entry name" value="tRNA_endonuc-like_dom_sf"/>
</dbReference>
<comment type="caution">
    <text evidence="2">The sequence shown here is derived from an EMBL/GenBank/DDBJ whole genome shotgun (WGS) entry which is preliminary data.</text>
</comment>
<evidence type="ECO:0000313" key="2">
    <source>
        <dbReference type="EMBL" id="MEE9682374.1"/>
    </source>
</evidence>
<organism evidence="2 3">
    <name type="scientific">Lelliottia amnigena</name>
    <name type="common">Enterobacter amnigenus</name>
    <dbReference type="NCBI Taxonomy" id="61646"/>
    <lineage>
        <taxon>Bacteria</taxon>
        <taxon>Pseudomonadati</taxon>
        <taxon>Pseudomonadota</taxon>
        <taxon>Gammaproteobacteria</taxon>
        <taxon>Enterobacterales</taxon>
        <taxon>Enterobacteriaceae</taxon>
        <taxon>Lelliottia</taxon>
    </lineage>
</organism>
<dbReference type="SUPFAM" id="SSF52980">
    <property type="entry name" value="Restriction endonuclease-like"/>
    <property type="match status" value="1"/>
</dbReference>
<keyword evidence="2" id="KW-0540">Nuclease</keyword>
<keyword evidence="3" id="KW-1185">Reference proteome</keyword>
<keyword evidence="2" id="KW-0255">Endonuclease</keyword>
<keyword evidence="2" id="KW-0378">Hydrolase</keyword>
<protein>
    <submittedName>
        <fullName evidence="2">Restriction endonuclease</fullName>
        <ecNumber evidence="2">3.1.21.-</ecNumber>
    </submittedName>
</protein>
<feature type="domain" description="Restriction endonuclease type IV Mrr" evidence="1">
    <location>
        <begin position="23"/>
        <end position="119"/>
    </location>
</feature>
<dbReference type="InterPro" id="IPR007560">
    <property type="entry name" value="Restrct_endonuc_IV_Mrr"/>
</dbReference>
<dbReference type="Gene3D" id="3.40.1350.10">
    <property type="match status" value="1"/>
</dbReference>
<dbReference type="EMBL" id="JAZKLI010000001">
    <property type="protein sequence ID" value="MEE9682374.1"/>
    <property type="molecule type" value="Genomic_DNA"/>
</dbReference>
<dbReference type="GO" id="GO:0016787">
    <property type="term" value="F:hydrolase activity"/>
    <property type="evidence" value="ECO:0007669"/>
    <property type="project" value="UniProtKB-KW"/>
</dbReference>
<dbReference type="RefSeq" id="WP_331390882.1">
    <property type="nucleotide sequence ID" value="NZ_JAZKLB010000001.1"/>
</dbReference>
<sequence>MIETPKDLESYMQYVYSCLLNLQNEGVVVSRRAVLKGKSTNHEIDVFYQFERAGVTHKVAIECKYLSRPVEKKDVMIFRGRLEDIGNIQGIMVSKLGYQKGAYEYARHYDIELKSIDDIPNLNIITAEQAKAGGLPSKQTIGQPFWILMEKYLDNVDAIYYGIEDGYDGKAMIPLFLSKRDAIKFLNTKKLQKKFAIRGLNQRNLEVLIGFGKIRKWNFYLMPSPYGIKNTGGVIIPPDAVKDHYLISEITEKEYSDEYFVKPKKKGLSLARIVDELMDSRSLELLRNLKRK</sequence>
<dbReference type="Pfam" id="PF04471">
    <property type="entry name" value="Mrr_cat"/>
    <property type="match status" value="1"/>
</dbReference>
<reference evidence="2 3" key="1">
    <citation type="submission" date="2023-10" db="EMBL/GenBank/DDBJ databases">
        <title>Wastewater isolates of ESBL- and carbapenemase-producing Gram-negative bacteria from New Zealand.</title>
        <authorList>
            <person name="Straub C."/>
            <person name="Weaver L."/>
            <person name="Cornelius A."/>
            <person name="Mcgill E."/>
            <person name="Dyet K."/>
            <person name="White L."/>
            <person name="Pattis I."/>
        </authorList>
    </citation>
    <scope>NUCLEOTIDE SEQUENCE [LARGE SCALE GENOMIC DNA]</scope>
    <source>
        <strain evidence="2 3">ESBL35</strain>
    </source>
</reference>
<dbReference type="EC" id="3.1.21.-" evidence="2"/>
<name>A0ABU7U5V0_LELAM</name>
<proteinExistence type="predicted"/>
<evidence type="ECO:0000313" key="3">
    <source>
        <dbReference type="Proteomes" id="UP001335910"/>
    </source>
</evidence>
<dbReference type="Proteomes" id="UP001335910">
    <property type="component" value="Unassembled WGS sequence"/>
</dbReference>
<gene>
    <name evidence="2" type="ORF">V4839_02480</name>
</gene>